<evidence type="ECO:0000313" key="2">
    <source>
        <dbReference type="Proteomes" id="UP000499080"/>
    </source>
</evidence>
<dbReference type="AlphaFoldDB" id="A0A4Y2DFJ7"/>
<keyword evidence="2" id="KW-1185">Reference proteome</keyword>
<reference evidence="1 2" key="1">
    <citation type="journal article" date="2019" name="Sci. Rep.">
        <title>Orb-weaving spider Araneus ventricosus genome elucidates the spidroin gene catalogue.</title>
        <authorList>
            <person name="Kono N."/>
            <person name="Nakamura H."/>
            <person name="Ohtoshi R."/>
            <person name="Moran D.A.P."/>
            <person name="Shinohara A."/>
            <person name="Yoshida Y."/>
            <person name="Fujiwara M."/>
            <person name="Mori M."/>
            <person name="Tomita M."/>
            <person name="Arakawa K."/>
        </authorList>
    </citation>
    <scope>NUCLEOTIDE SEQUENCE [LARGE SCALE GENOMIC DNA]</scope>
</reference>
<dbReference type="Proteomes" id="UP000499080">
    <property type="component" value="Unassembled WGS sequence"/>
</dbReference>
<gene>
    <name evidence="1" type="ORF">AVEN_255872_1</name>
</gene>
<name>A0A4Y2DFJ7_ARAVE</name>
<proteinExistence type="predicted"/>
<sequence>MTIAAVVSEVKGGGPCLSGHLFVLGKERDDEEGNDDQDDTQIKKVIWKEAYEGLQTSVKFANLCSSMSAYDVKELQCAQSKFSEFYIQSSKQAGIPNVYVITLKK</sequence>
<evidence type="ECO:0000313" key="1">
    <source>
        <dbReference type="EMBL" id="GBM14808.1"/>
    </source>
</evidence>
<organism evidence="1 2">
    <name type="scientific">Araneus ventricosus</name>
    <name type="common">Orbweaver spider</name>
    <name type="synonym">Epeira ventricosa</name>
    <dbReference type="NCBI Taxonomy" id="182803"/>
    <lineage>
        <taxon>Eukaryota</taxon>
        <taxon>Metazoa</taxon>
        <taxon>Ecdysozoa</taxon>
        <taxon>Arthropoda</taxon>
        <taxon>Chelicerata</taxon>
        <taxon>Arachnida</taxon>
        <taxon>Araneae</taxon>
        <taxon>Araneomorphae</taxon>
        <taxon>Entelegynae</taxon>
        <taxon>Araneoidea</taxon>
        <taxon>Araneidae</taxon>
        <taxon>Araneus</taxon>
    </lineage>
</organism>
<dbReference type="EMBL" id="BGPR01000349">
    <property type="protein sequence ID" value="GBM14808.1"/>
    <property type="molecule type" value="Genomic_DNA"/>
</dbReference>
<protein>
    <submittedName>
        <fullName evidence="1">Uncharacterized protein</fullName>
    </submittedName>
</protein>
<accession>A0A4Y2DFJ7</accession>
<comment type="caution">
    <text evidence="1">The sequence shown here is derived from an EMBL/GenBank/DDBJ whole genome shotgun (WGS) entry which is preliminary data.</text>
</comment>